<gene>
    <name evidence="2" type="ordered locus">Dalk_4005</name>
</gene>
<dbReference type="Pfam" id="PF01927">
    <property type="entry name" value="Mut7-C"/>
    <property type="match status" value="1"/>
</dbReference>
<dbReference type="KEGG" id="dal:Dalk_4005"/>
<dbReference type="InterPro" id="IPR002782">
    <property type="entry name" value="Mut7-C_RNAse_dom"/>
</dbReference>
<dbReference type="Proteomes" id="UP000000739">
    <property type="component" value="Chromosome"/>
</dbReference>
<feature type="domain" description="Mut7-C RNAse" evidence="1">
    <location>
        <begin position="5"/>
        <end position="142"/>
    </location>
</feature>
<dbReference type="eggNOG" id="COG1656">
    <property type="taxonomic scope" value="Bacteria"/>
</dbReference>
<dbReference type="HOGENOM" id="CLU_112469_1_0_7"/>
<dbReference type="AlphaFoldDB" id="B8FJM2"/>
<proteinExistence type="predicted"/>
<dbReference type="PANTHER" id="PTHR39081:SF1">
    <property type="entry name" value="MUT7-C RNASE DOMAIN-CONTAINING PROTEIN"/>
    <property type="match status" value="1"/>
</dbReference>
<dbReference type="EMBL" id="CP001322">
    <property type="protein sequence ID" value="ACL05691.1"/>
    <property type="molecule type" value="Genomic_DNA"/>
</dbReference>
<accession>B8FJM2</accession>
<keyword evidence="3" id="KW-1185">Reference proteome</keyword>
<sequence>MDPLLAVDRSMGRLAKWLRLLGYDTVFDPGMGDREFLSLAEQGRILITRTRALFGKAGEARMVEIVDGDPKVQLAETVKRLGLRIDRSKAFGRCIRCNVPVEPIERERAANRVPDYVFETHQDFAHCPRCKRIYWRGSHQNKGLAMLESVI</sequence>
<reference evidence="2 3" key="1">
    <citation type="journal article" date="2012" name="Environ. Microbiol.">
        <title>The genome sequence of Desulfatibacillum alkenivorans AK-01: a blueprint for anaerobic alkane oxidation.</title>
        <authorList>
            <person name="Callaghan A.V."/>
            <person name="Morris B.E."/>
            <person name="Pereira I.A."/>
            <person name="McInerney M.J."/>
            <person name="Austin R.N."/>
            <person name="Groves J.T."/>
            <person name="Kukor J.J."/>
            <person name="Suflita J.M."/>
            <person name="Young L.Y."/>
            <person name="Zylstra G.J."/>
            <person name="Wawrik B."/>
        </authorList>
    </citation>
    <scope>NUCLEOTIDE SEQUENCE [LARGE SCALE GENOMIC DNA]</scope>
    <source>
        <strain evidence="2 3">AK-01</strain>
    </source>
</reference>
<evidence type="ECO:0000313" key="2">
    <source>
        <dbReference type="EMBL" id="ACL05691.1"/>
    </source>
</evidence>
<dbReference type="RefSeq" id="WP_015948739.1">
    <property type="nucleotide sequence ID" value="NC_011768.1"/>
</dbReference>
<protein>
    <recommendedName>
        <fullName evidence="1">Mut7-C RNAse domain-containing protein</fullName>
    </recommendedName>
</protein>
<evidence type="ECO:0000259" key="1">
    <source>
        <dbReference type="Pfam" id="PF01927"/>
    </source>
</evidence>
<dbReference type="PANTHER" id="PTHR39081">
    <property type="entry name" value="MUT7-C DOMAIN-CONTAINING PROTEIN"/>
    <property type="match status" value="1"/>
</dbReference>
<organism evidence="2 3">
    <name type="scientific">Desulfatibacillum aliphaticivorans</name>
    <dbReference type="NCBI Taxonomy" id="218208"/>
    <lineage>
        <taxon>Bacteria</taxon>
        <taxon>Pseudomonadati</taxon>
        <taxon>Thermodesulfobacteriota</taxon>
        <taxon>Desulfobacteria</taxon>
        <taxon>Desulfobacterales</taxon>
        <taxon>Desulfatibacillaceae</taxon>
        <taxon>Desulfatibacillum</taxon>
    </lineage>
</organism>
<name>B8FJM2_DESAL</name>
<evidence type="ECO:0000313" key="3">
    <source>
        <dbReference type="Proteomes" id="UP000000739"/>
    </source>
</evidence>